<reference evidence="3 4" key="1">
    <citation type="submission" date="2024-04" db="EMBL/GenBank/DDBJ databases">
        <authorList>
            <person name="Fracassetti M."/>
        </authorList>
    </citation>
    <scope>NUCLEOTIDE SEQUENCE [LARGE SCALE GENOMIC DNA]</scope>
</reference>
<dbReference type="PANTHER" id="PTHR33116">
    <property type="entry name" value="REVERSE TRANSCRIPTASE ZINC-BINDING DOMAIN-CONTAINING PROTEIN-RELATED-RELATED"/>
    <property type="match status" value="1"/>
</dbReference>
<name>A0AAV2GDD3_9ROSI</name>
<evidence type="ECO:0000259" key="2">
    <source>
        <dbReference type="PROSITE" id="PS50878"/>
    </source>
</evidence>
<gene>
    <name evidence="3" type="ORF">LTRI10_LOCUS47388</name>
</gene>
<feature type="region of interest" description="Disordered" evidence="1">
    <location>
        <begin position="1"/>
        <end position="24"/>
    </location>
</feature>
<keyword evidence="4" id="KW-1185">Reference proteome</keyword>
<organism evidence="3 4">
    <name type="scientific">Linum trigynum</name>
    <dbReference type="NCBI Taxonomy" id="586398"/>
    <lineage>
        <taxon>Eukaryota</taxon>
        <taxon>Viridiplantae</taxon>
        <taxon>Streptophyta</taxon>
        <taxon>Embryophyta</taxon>
        <taxon>Tracheophyta</taxon>
        <taxon>Spermatophyta</taxon>
        <taxon>Magnoliopsida</taxon>
        <taxon>eudicotyledons</taxon>
        <taxon>Gunneridae</taxon>
        <taxon>Pentapetalae</taxon>
        <taxon>rosids</taxon>
        <taxon>fabids</taxon>
        <taxon>Malpighiales</taxon>
        <taxon>Linaceae</taxon>
        <taxon>Linum</taxon>
    </lineage>
</organism>
<dbReference type="Proteomes" id="UP001497516">
    <property type="component" value="Chromosome 8"/>
</dbReference>
<sequence>MTRQEGVDPVKKIGRANDRRWRTPPFRFRQENACSLPKSIENRRSSEEEEIEGRVKPRRFSAATTLTTGWVMEMDGSSAVKGVRQGDPLSPYLFTIAMEPLSGLLNIAAANGGFPYHPQCRQIGLTHLSFADDLLIFSEGSGQALKGIRKVLDAFYQLSGLQCNLDKCEVFFGGFAHQFKSTALQVSSFKEGKLPVRYLGLPLISGKLSSVECAVLVDKLTQRIRGWRAQKLSYAGKIQIATRDKLKSWGMIIDDSCPLCHAAAESRQHLFCECSFTSAFLAALFMRAVSLPRTWDDMLVSMTDKAM</sequence>
<dbReference type="Pfam" id="PF13966">
    <property type="entry name" value="zf-RVT"/>
    <property type="match status" value="1"/>
</dbReference>
<dbReference type="InterPro" id="IPR043502">
    <property type="entry name" value="DNA/RNA_pol_sf"/>
</dbReference>
<dbReference type="InterPro" id="IPR026960">
    <property type="entry name" value="RVT-Znf"/>
</dbReference>
<dbReference type="PROSITE" id="PS50878">
    <property type="entry name" value="RT_POL"/>
    <property type="match status" value="1"/>
</dbReference>
<feature type="compositionally biased region" description="Basic and acidic residues" evidence="1">
    <location>
        <begin position="1"/>
        <end position="21"/>
    </location>
</feature>
<feature type="domain" description="Reverse transcriptase" evidence="2">
    <location>
        <begin position="1"/>
        <end position="203"/>
    </location>
</feature>
<evidence type="ECO:0000313" key="4">
    <source>
        <dbReference type="Proteomes" id="UP001497516"/>
    </source>
</evidence>
<proteinExistence type="predicted"/>
<dbReference type="SUPFAM" id="SSF56672">
    <property type="entry name" value="DNA/RNA polymerases"/>
    <property type="match status" value="1"/>
</dbReference>
<dbReference type="Pfam" id="PF00078">
    <property type="entry name" value="RVT_1"/>
    <property type="match status" value="1"/>
</dbReference>
<dbReference type="EMBL" id="OZ034821">
    <property type="protein sequence ID" value="CAL1407738.1"/>
    <property type="molecule type" value="Genomic_DNA"/>
</dbReference>
<protein>
    <recommendedName>
        <fullName evidence="2">Reverse transcriptase domain-containing protein</fullName>
    </recommendedName>
</protein>
<dbReference type="AlphaFoldDB" id="A0AAV2GDD3"/>
<dbReference type="InterPro" id="IPR000477">
    <property type="entry name" value="RT_dom"/>
</dbReference>
<dbReference type="PANTHER" id="PTHR33116:SF78">
    <property type="entry name" value="OS12G0587133 PROTEIN"/>
    <property type="match status" value="1"/>
</dbReference>
<evidence type="ECO:0000313" key="3">
    <source>
        <dbReference type="EMBL" id="CAL1407738.1"/>
    </source>
</evidence>
<evidence type="ECO:0000256" key="1">
    <source>
        <dbReference type="SAM" id="MobiDB-lite"/>
    </source>
</evidence>
<dbReference type="InterPro" id="IPR043128">
    <property type="entry name" value="Rev_trsase/Diguanyl_cyclase"/>
</dbReference>
<dbReference type="Gene3D" id="3.30.70.270">
    <property type="match status" value="1"/>
</dbReference>
<accession>A0AAV2GDD3</accession>